<evidence type="ECO:0000313" key="2">
    <source>
        <dbReference type="Proteomes" id="UP000281553"/>
    </source>
</evidence>
<keyword evidence="2" id="KW-1185">Reference proteome</keyword>
<sequence>MLGAKPSKLALPRVLRMTPMLKKSATQKYTPLVLRMNDNAIVAKIRRIYYCLTFGPRKNQNPQSHGG</sequence>
<reference evidence="1 2" key="1">
    <citation type="submission" date="2018-11" db="EMBL/GenBank/DDBJ databases">
        <authorList>
            <consortium name="Pathogen Informatics"/>
        </authorList>
    </citation>
    <scope>NUCLEOTIDE SEQUENCE [LARGE SCALE GENOMIC DNA]</scope>
</reference>
<protein>
    <submittedName>
        <fullName evidence="1">Uncharacterized protein</fullName>
    </submittedName>
</protein>
<evidence type="ECO:0000313" key="1">
    <source>
        <dbReference type="EMBL" id="VDN16002.1"/>
    </source>
</evidence>
<organism evidence="1 2">
    <name type="scientific">Dibothriocephalus latus</name>
    <name type="common">Fish tapeworm</name>
    <name type="synonym">Diphyllobothrium latum</name>
    <dbReference type="NCBI Taxonomy" id="60516"/>
    <lineage>
        <taxon>Eukaryota</taxon>
        <taxon>Metazoa</taxon>
        <taxon>Spiralia</taxon>
        <taxon>Lophotrochozoa</taxon>
        <taxon>Platyhelminthes</taxon>
        <taxon>Cestoda</taxon>
        <taxon>Eucestoda</taxon>
        <taxon>Diphyllobothriidea</taxon>
        <taxon>Diphyllobothriidae</taxon>
        <taxon>Dibothriocephalus</taxon>
    </lineage>
</organism>
<accession>A0A3P7P7B8</accession>
<name>A0A3P7P7B8_DIBLA</name>
<dbReference type="Proteomes" id="UP000281553">
    <property type="component" value="Unassembled WGS sequence"/>
</dbReference>
<proteinExistence type="predicted"/>
<gene>
    <name evidence="1" type="ORF">DILT_LOCUS11833</name>
</gene>
<dbReference type="AlphaFoldDB" id="A0A3P7P7B8"/>
<dbReference type="EMBL" id="UYRU01064335">
    <property type="protein sequence ID" value="VDN16002.1"/>
    <property type="molecule type" value="Genomic_DNA"/>
</dbReference>